<evidence type="ECO:0000256" key="2">
    <source>
        <dbReference type="ARBA" id="ARBA00022806"/>
    </source>
</evidence>
<name>A0A7L4WD20_9LACT</name>
<dbReference type="PIRSF" id="PIRSF031475">
    <property type="entry name" value="UCP031475"/>
    <property type="match status" value="1"/>
</dbReference>
<keyword evidence="1" id="KW-0547">Nucleotide-binding</keyword>
<organism evidence="5 6">
    <name type="scientific">Pseudolactococcus paracarnosus</name>
    <dbReference type="NCBI Taxonomy" id="2749962"/>
    <lineage>
        <taxon>Bacteria</taxon>
        <taxon>Bacillati</taxon>
        <taxon>Bacillota</taxon>
        <taxon>Bacilli</taxon>
        <taxon>Lactobacillales</taxon>
        <taxon>Streptococcaceae</taxon>
        <taxon>Pseudolactococcus</taxon>
    </lineage>
</organism>
<evidence type="ECO:0000256" key="1">
    <source>
        <dbReference type="ARBA" id="ARBA00022741"/>
    </source>
</evidence>
<keyword evidence="3" id="KW-0067">ATP-binding</keyword>
<gene>
    <name evidence="5" type="ORF">BHS01_06760</name>
</gene>
<dbReference type="Proteomes" id="UP000516280">
    <property type="component" value="Chromosome"/>
</dbReference>
<feature type="domain" description="Putative exodeoxyribonuclease 8 PDDEXK-like" evidence="4">
    <location>
        <begin position="21"/>
        <end position="256"/>
    </location>
</feature>
<dbReference type="RefSeq" id="WP_109834346.1">
    <property type="nucleotide sequence ID" value="NZ_CP017195.1"/>
</dbReference>
<dbReference type="InterPro" id="IPR016974">
    <property type="entry name" value="Uncharacterised_phage-assoc"/>
</dbReference>
<dbReference type="AlphaFoldDB" id="A0A7L4WD20"/>
<accession>A0A7L4WD20</accession>
<dbReference type="EMBL" id="CP017195">
    <property type="protein sequence ID" value="QDJ28238.1"/>
    <property type="molecule type" value="Genomic_DNA"/>
</dbReference>
<protein>
    <recommendedName>
        <fullName evidence="4">Putative exodeoxyribonuclease 8 PDDEXK-like domain-containing protein</fullName>
    </recommendedName>
</protein>
<reference evidence="5 6" key="1">
    <citation type="submission" date="2016-09" db="EMBL/GenBank/DDBJ databases">
        <title>Lactic acid bacteria from MAP meat Genome sequencing and assembly.</title>
        <authorList>
            <person name="Behr J."/>
            <person name="Hilgarth M."/>
            <person name="Vogel R.F."/>
        </authorList>
    </citation>
    <scope>NUCLEOTIDE SEQUENCE [LARGE SCALE GENOMIC DNA]</scope>
    <source>
        <strain evidence="5 6">TMW21615</strain>
    </source>
</reference>
<keyword evidence="2" id="KW-0347">Helicase</keyword>
<dbReference type="Gene3D" id="3.90.320.10">
    <property type="match status" value="1"/>
</dbReference>
<dbReference type="GO" id="GO:0005524">
    <property type="term" value="F:ATP binding"/>
    <property type="evidence" value="ECO:0007669"/>
    <property type="project" value="UniProtKB-KW"/>
</dbReference>
<evidence type="ECO:0000256" key="3">
    <source>
        <dbReference type="ARBA" id="ARBA00022840"/>
    </source>
</evidence>
<dbReference type="GO" id="GO:0004386">
    <property type="term" value="F:helicase activity"/>
    <property type="evidence" value="ECO:0007669"/>
    <property type="project" value="UniProtKB-KW"/>
</dbReference>
<proteinExistence type="predicted"/>
<evidence type="ECO:0000313" key="6">
    <source>
        <dbReference type="Proteomes" id="UP000516280"/>
    </source>
</evidence>
<sequence>MAKDLLGADYYIVESSRAYWSISQYKRFRECEERAVAELAEEWTEDRDSTPLLVGNYVHSYFESPEAHEIFKFENGSTMIAKTGATKCHLKKDFKVAEVMINALKTDKQFAEYYIGEKEVSVTGVINGIDFKGKIDCLNIEGGYFVDIKTTKSQIDDLAWSDEFRTKMRWFEVYGYVLQMATYKELLYQKYGKEFIPIIYAVTKESIPDTRAVVFQSDEKLKYELAELSTIISKLDAVKKGISEAILCKHCNYCKSHGLTDKVEIY</sequence>
<keyword evidence="2" id="KW-0378">Hydrolase</keyword>
<dbReference type="KEGG" id="lpaa:BHS01_06760"/>
<dbReference type="InterPro" id="IPR011604">
    <property type="entry name" value="PDDEXK-like_dom_sf"/>
</dbReference>
<dbReference type="Pfam" id="PF12684">
    <property type="entry name" value="DUF3799"/>
    <property type="match status" value="1"/>
</dbReference>
<dbReference type="InterPro" id="IPR024432">
    <property type="entry name" value="Put_RecE_PDDEXK-like_dom"/>
</dbReference>
<evidence type="ECO:0000259" key="4">
    <source>
        <dbReference type="Pfam" id="PF12684"/>
    </source>
</evidence>
<evidence type="ECO:0000313" key="5">
    <source>
        <dbReference type="EMBL" id="QDJ28238.1"/>
    </source>
</evidence>